<name>A0A5M9M7Y2_9EURO</name>
<accession>A0A5M9M7Y2</accession>
<dbReference type="VEuPathDB" id="FungiDB:EYZ11_012667"/>
<dbReference type="PANTHER" id="PTHR28152:SF1">
    <property type="entry name" value="HYDROXYACYL-THIOESTER DEHYDRATASE TYPE 2, MITOCHONDRIAL"/>
    <property type="match status" value="1"/>
</dbReference>
<dbReference type="RefSeq" id="XP_033422517.1">
    <property type="nucleotide sequence ID" value="XM_033574499.1"/>
</dbReference>
<proteinExistence type="predicted"/>
<sequence>MNGVIARCSYFGGRAGLAATLRTNSSISEGLRRELTLRRLPLAFDYLHPQPSHLLDLTLRGVLPDPQPLSEDDVALPSVNSNRFLPAGHHLVYFPPQVALSQLLPDGTDALHSPGEPFGRRLWAGGKVRFPAASELVLDGSRAVCIETIRDVIVKGRQGEEKVVVKIERRVATVQEDEKESSIRERIWKEDEDNVGQSSIIENRDLVFMRKKTREQLDHDRAKFEEEPRFITSPADPEFRHKIKPSRALLFRFSALTFNAHAIHLDEAYTRNVEGFRSLLVHGPLTLALLLTALHAHLIKYNRNIREIEYKNLAPLYAEESLSICGKPKTSKYNAAWDVWIENKNGGLAVRGVVQTDPL</sequence>
<comment type="caution">
    <text evidence="1">The sequence shown here is derived from an EMBL/GenBank/DDBJ whole genome shotgun (WGS) entry which is preliminary data.</text>
</comment>
<dbReference type="OrthoDB" id="19102at2759"/>
<dbReference type="Gene3D" id="3.10.129.10">
    <property type="entry name" value="Hotdog Thioesterase"/>
    <property type="match status" value="1"/>
</dbReference>
<reference evidence="1 2" key="1">
    <citation type="submission" date="2019-08" db="EMBL/GenBank/DDBJ databases">
        <title>The genome sequence of a newly discovered highly antifungal drug resistant Aspergillus species, Aspergillus tanneri NIH 1004.</title>
        <authorList>
            <person name="Mounaud S."/>
            <person name="Singh I."/>
            <person name="Joardar V."/>
            <person name="Pakala S."/>
            <person name="Pakala S."/>
            <person name="Venepally P."/>
            <person name="Chung J.K."/>
            <person name="Losada L."/>
            <person name="Nierman W.C."/>
        </authorList>
    </citation>
    <scope>NUCLEOTIDE SEQUENCE [LARGE SCALE GENOMIC DNA]</scope>
    <source>
        <strain evidence="1 2">NIH1004</strain>
    </source>
</reference>
<protein>
    <submittedName>
        <fullName evidence="1">Uncharacterized protein</fullName>
    </submittedName>
</protein>
<dbReference type="Proteomes" id="UP000324241">
    <property type="component" value="Unassembled WGS sequence"/>
</dbReference>
<dbReference type="AlphaFoldDB" id="A0A5M9M7Y2"/>
<evidence type="ECO:0000313" key="2">
    <source>
        <dbReference type="Proteomes" id="UP000324241"/>
    </source>
</evidence>
<organism evidence="1 2">
    <name type="scientific">Aspergillus tanneri</name>
    <dbReference type="NCBI Taxonomy" id="1220188"/>
    <lineage>
        <taxon>Eukaryota</taxon>
        <taxon>Fungi</taxon>
        <taxon>Dikarya</taxon>
        <taxon>Ascomycota</taxon>
        <taxon>Pezizomycotina</taxon>
        <taxon>Eurotiomycetes</taxon>
        <taxon>Eurotiomycetidae</taxon>
        <taxon>Eurotiales</taxon>
        <taxon>Aspergillaceae</taxon>
        <taxon>Aspergillus</taxon>
        <taxon>Aspergillus subgen. Circumdati</taxon>
    </lineage>
</organism>
<dbReference type="SUPFAM" id="SSF54637">
    <property type="entry name" value="Thioesterase/thiol ester dehydrase-isomerase"/>
    <property type="match status" value="1"/>
</dbReference>
<dbReference type="InterPro" id="IPR029069">
    <property type="entry name" value="HotDog_dom_sf"/>
</dbReference>
<dbReference type="GeneID" id="54332619"/>
<gene>
    <name evidence="1" type="ORF">ATNIH1004_009917</name>
</gene>
<dbReference type="GO" id="GO:0019171">
    <property type="term" value="F:(3R)-hydroxyacyl-[acyl-carrier-protein] dehydratase activity"/>
    <property type="evidence" value="ECO:0007669"/>
    <property type="project" value="TreeGrafter"/>
</dbReference>
<dbReference type="PANTHER" id="PTHR28152">
    <property type="entry name" value="HYDROXYACYL-THIOESTER DEHYDRATASE TYPE 2, MITOCHONDRIAL"/>
    <property type="match status" value="1"/>
</dbReference>
<evidence type="ECO:0000313" key="1">
    <source>
        <dbReference type="EMBL" id="KAA8643155.1"/>
    </source>
</evidence>
<dbReference type="InterPro" id="IPR052741">
    <property type="entry name" value="Mitochondrial_HTD2"/>
</dbReference>
<dbReference type="EMBL" id="QUQM01000005">
    <property type="protein sequence ID" value="KAA8643155.1"/>
    <property type="molecule type" value="Genomic_DNA"/>
</dbReference>
<dbReference type="GO" id="GO:0005739">
    <property type="term" value="C:mitochondrion"/>
    <property type="evidence" value="ECO:0007669"/>
    <property type="project" value="TreeGrafter"/>
</dbReference>